<dbReference type="InterPro" id="IPR029184">
    <property type="entry name" value="Sas4_dom"/>
</dbReference>
<dbReference type="PANTHER" id="PTHR38422">
    <property type="entry name" value="SOMETHING ABOUT SILENCING PROTEIN 4"/>
    <property type="match status" value="1"/>
</dbReference>
<feature type="compositionally biased region" description="Acidic residues" evidence="1">
    <location>
        <begin position="53"/>
        <end position="62"/>
    </location>
</feature>
<feature type="compositionally biased region" description="Polar residues" evidence="1">
    <location>
        <begin position="414"/>
        <end position="424"/>
    </location>
</feature>
<feature type="compositionally biased region" description="Polar residues" evidence="1">
    <location>
        <begin position="12"/>
        <end position="26"/>
    </location>
</feature>
<evidence type="ECO:0000259" key="2">
    <source>
        <dbReference type="Pfam" id="PF15460"/>
    </source>
</evidence>
<evidence type="ECO:0000313" key="3">
    <source>
        <dbReference type="EMBL" id="KAK3671274.1"/>
    </source>
</evidence>
<accession>A0AAE0WIV2</accession>
<gene>
    <name evidence="3" type="ORF">LTR78_008909</name>
</gene>
<feature type="region of interest" description="Disordered" evidence="1">
    <location>
        <begin position="1"/>
        <end position="98"/>
    </location>
</feature>
<feature type="compositionally biased region" description="Low complexity" evidence="1">
    <location>
        <begin position="437"/>
        <end position="451"/>
    </location>
</feature>
<dbReference type="Proteomes" id="UP001274830">
    <property type="component" value="Unassembled WGS sequence"/>
</dbReference>
<feature type="compositionally biased region" description="Polar residues" evidence="1">
    <location>
        <begin position="234"/>
        <end position="244"/>
    </location>
</feature>
<feature type="compositionally biased region" description="Pro residues" evidence="1">
    <location>
        <begin position="452"/>
        <end position="464"/>
    </location>
</feature>
<feature type="compositionally biased region" description="Basic and acidic residues" evidence="1">
    <location>
        <begin position="158"/>
        <end position="178"/>
    </location>
</feature>
<protein>
    <recommendedName>
        <fullName evidence="2">Something about silencing protein 4 domain-containing protein</fullName>
    </recommendedName>
</protein>
<sequence>MAGQPRAPQRQHAPNASGKTPSSRPQTRPHDSRSHASNNTRPPHPQHNNTLATDDEDDFADDGDGRPAKKRKLSLRYRQTTLDQWHNQSDGVAKPPNAVTAIAPHGQLVETVNGVTTALDATLDDAVEVQAAARNVTPVPNRSPPAAAAAATTAKPASDNKELRKKEDRRSLRSHDDGPRLKSELAVYFPNYEDVVFDVQKEPEFITTNTVLYVTDDTPKQQQSASPSKGKATASHNSNGTVNGSTPATPRRTTTSQYNGCSPIDLDMLARNIPPHPTDPLDDAYYLKSHTRAERREKQLRNIEKERAMHEKVQLERLLEGLLGHDWLKVLGITGITDGEAKKYEPKREYFVAEVRALVDKFKQWKDLEKKQRLEREAAAREAEEEESSEEEGEESEEEEEEPPSSEKNASAARQLQQETNHAVQRSGFKIKLGKRPSQPSTPTHTSHSSSMPPPPPPQLPSYIPYIPPEPITSFYIKRHLRDAALNKSRQRHAGRNVTAFGLPVPEVQEGWFELPGEYVTEDALRARARERRARKRGSLVDGVASGGEMQLFDACL</sequence>
<feature type="region of interest" description="Disordered" evidence="1">
    <location>
        <begin position="376"/>
        <end position="464"/>
    </location>
</feature>
<feature type="region of interest" description="Disordered" evidence="1">
    <location>
        <begin position="134"/>
        <end position="178"/>
    </location>
</feature>
<evidence type="ECO:0000256" key="1">
    <source>
        <dbReference type="SAM" id="MobiDB-lite"/>
    </source>
</evidence>
<comment type="caution">
    <text evidence="3">The sequence shown here is derived from an EMBL/GenBank/DDBJ whole genome shotgun (WGS) entry which is preliminary data.</text>
</comment>
<dbReference type="GO" id="GO:0004402">
    <property type="term" value="F:histone acetyltransferase activity"/>
    <property type="evidence" value="ECO:0007669"/>
    <property type="project" value="TreeGrafter"/>
</dbReference>
<feature type="domain" description="Something about silencing protein 4" evidence="2">
    <location>
        <begin position="279"/>
        <end position="373"/>
    </location>
</feature>
<feature type="compositionally biased region" description="Acidic residues" evidence="1">
    <location>
        <begin position="383"/>
        <end position="404"/>
    </location>
</feature>
<dbReference type="PANTHER" id="PTHR38422:SF1">
    <property type="entry name" value="SOMETHING ABOUT SILENCING PROTEIN 4"/>
    <property type="match status" value="1"/>
</dbReference>
<feature type="compositionally biased region" description="Low complexity" evidence="1">
    <location>
        <begin position="144"/>
        <end position="157"/>
    </location>
</feature>
<keyword evidence="4" id="KW-1185">Reference proteome</keyword>
<evidence type="ECO:0000313" key="4">
    <source>
        <dbReference type="Proteomes" id="UP001274830"/>
    </source>
</evidence>
<feature type="compositionally biased region" description="Polar residues" evidence="1">
    <location>
        <begin position="35"/>
        <end position="52"/>
    </location>
</feature>
<dbReference type="Pfam" id="PF15460">
    <property type="entry name" value="SAS4"/>
    <property type="match status" value="1"/>
</dbReference>
<dbReference type="AlphaFoldDB" id="A0AAE0WIV2"/>
<dbReference type="EMBL" id="JAUTXT010000045">
    <property type="protein sequence ID" value="KAK3671274.1"/>
    <property type="molecule type" value="Genomic_DNA"/>
</dbReference>
<dbReference type="GO" id="GO:0033255">
    <property type="term" value="C:SAS acetyltransferase complex"/>
    <property type="evidence" value="ECO:0007669"/>
    <property type="project" value="InterPro"/>
</dbReference>
<feature type="region of interest" description="Disordered" evidence="1">
    <location>
        <begin position="217"/>
        <end position="257"/>
    </location>
</feature>
<feature type="compositionally biased region" description="Low complexity" evidence="1">
    <location>
        <begin position="245"/>
        <end position="256"/>
    </location>
</feature>
<feature type="compositionally biased region" description="Polar residues" evidence="1">
    <location>
        <begin position="77"/>
        <end position="90"/>
    </location>
</feature>
<proteinExistence type="predicted"/>
<reference evidence="3" key="1">
    <citation type="submission" date="2023-07" db="EMBL/GenBank/DDBJ databases">
        <title>Black Yeasts Isolated from many extreme environments.</title>
        <authorList>
            <person name="Coleine C."/>
            <person name="Stajich J.E."/>
            <person name="Selbmann L."/>
        </authorList>
    </citation>
    <scope>NUCLEOTIDE SEQUENCE</scope>
    <source>
        <strain evidence="3">CCFEE 5485</strain>
    </source>
</reference>
<dbReference type="InterPro" id="IPR038988">
    <property type="entry name" value="Sas4"/>
</dbReference>
<organism evidence="3 4">
    <name type="scientific">Recurvomyces mirabilis</name>
    <dbReference type="NCBI Taxonomy" id="574656"/>
    <lineage>
        <taxon>Eukaryota</taxon>
        <taxon>Fungi</taxon>
        <taxon>Dikarya</taxon>
        <taxon>Ascomycota</taxon>
        <taxon>Pezizomycotina</taxon>
        <taxon>Dothideomycetes</taxon>
        <taxon>Dothideomycetidae</taxon>
        <taxon>Mycosphaerellales</taxon>
        <taxon>Teratosphaeriaceae</taxon>
        <taxon>Recurvomyces</taxon>
    </lineage>
</organism>
<name>A0AAE0WIV2_9PEZI</name>